<evidence type="ECO:0000256" key="6">
    <source>
        <dbReference type="ARBA" id="ARBA00023235"/>
    </source>
</evidence>
<dbReference type="RefSeq" id="XP_034237635.1">
    <property type="nucleotide sequence ID" value="XM_034381744.1"/>
</dbReference>
<evidence type="ECO:0000256" key="5">
    <source>
        <dbReference type="ARBA" id="ARBA00023144"/>
    </source>
</evidence>
<reference evidence="11" key="1">
    <citation type="submission" date="2025-08" db="UniProtKB">
        <authorList>
            <consortium name="RefSeq"/>
        </authorList>
    </citation>
    <scope>IDENTIFICATION</scope>
    <source>
        <tissue evidence="11">Total insect</tissue>
    </source>
</reference>
<dbReference type="OrthoDB" id="9402762at2759"/>
<dbReference type="GO" id="GO:0005829">
    <property type="term" value="C:cytosol"/>
    <property type="evidence" value="ECO:0007669"/>
    <property type="project" value="TreeGrafter"/>
</dbReference>
<dbReference type="Proteomes" id="UP000515158">
    <property type="component" value="Unplaced"/>
</dbReference>
<evidence type="ECO:0000256" key="3">
    <source>
        <dbReference type="ARBA" id="ARBA00013175"/>
    </source>
</evidence>
<gene>
    <name evidence="11" type="primary">LOC117643083</name>
</gene>
<dbReference type="InterPro" id="IPR036291">
    <property type="entry name" value="NAD(P)-bd_dom_sf"/>
</dbReference>
<feature type="compositionally biased region" description="Polar residues" evidence="8">
    <location>
        <begin position="441"/>
        <end position="453"/>
    </location>
</feature>
<evidence type="ECO:0000256" key="7">
    <source>
        <dbReference type="ARBA" id="ARBA00031827"/>
    </source>
</evidence>
<dbReference type="Gene3D" id="3.40.50.720">
    <property type="entry name" value="NAD(P)-binding Rossmann-like Domain"/>
    <property type="match status" value="1"/>
</dbReference>
<dbReference type="GeneID" id="117643083"/>
<proteinExistence type="predicted"/>
<feature type="region of interest" description="Disordered" evidence="8">
    <location>
        <begin position="434"/>
        <end position="469"/>
    </location>
</feature>
<keyword evidence="6" id="KW-0413">Isomerase</keyword>
<dbReference type="AlphaFoldDB" id="A0A6P8YKR9"/>
<keyword evidence="10" id="KW-1185">Reference proteome</keyword>
<keyword evidence="5" id="KW-0299">Galactose metabolism</keyword>
<keyword evidence="4" id="KW-0520">NAD</keyword>
<evidence type="ECO:0000313" key="11">
    <source>
        <dbReference type="RefSeq" id="XP_034237635.1"/>
    </source>
</evidence>
<organism evidence="11">
    <name type="scientific">Thrips palmi</name>
    <name type="common">Melon thrips</name>
    <dbReference type="NCBI Taxonomy" id="161013"/>
    <lineage>
        <taxon>Eukaryota</taxon>
        <taxon>Metazoa</taxon>
        <taxon>Ecdysozoa</taxon>
        <taxon>Arthropoda</taxon>
        <taxon>Hexapoda</taxon>
        <taxon>Insecta</taxon>
        <taxon>Pterygota</taxon>
        <taxon>Neoptera</taxon>
        <taxon>Paraneoptera</taxon>
        <taxon>Thysanoptera</taxon>
        <taxon>Terebrantia</taxon>
        <taxon>Thripoidea</taxon>
        <taxon>Thripidae</taxon>
        <taxon>Thrips</taxon>
    </lineage>
</organism>
<evidence type="ECO:0000313" key="10">
    <source>
        <dbReference type="Proteomes" id="UP000515158"/>
    </source>
</evidence>
<dbReference type="SUPFAM" id="SSF51735">
    <property type="entry name" value="NAD(P)-binding Rossmann-fold domains"/>
    <property type="match status" value="1"/>
</dbReference>
<sequence length="469" mass="51640">MLLRNTAQPQLPGQPPGPPGSTVDSTRWCNRRSGAASEPWIVPAPDVLERRRSKEWLEARDMSGAGLTVLVTGGAGYIGSHCTVELLQAGYAVIALDNFVNSVPSAPSGSGLPPSLQRVQLITGKELTFYECDLLDKTRLQQIFQEHKIDCVIHFAAIKAVGESMQFPLLYYKNNLIATINLLEVMEAHNVYQLVFSSSCTVYGNPESLPITESHPTGDVTNVYGRTKHFIEGMLKDISAANSKWNIIALRYFNPVGAHPTGLIGEDPTKEFTNIMPYMAQVAMGNKPHLTIFGGDYDTVDGTGVRDYIHVMDLASGHVAALSKLHKDHQRIRIYNLGTGKGVSVLQLLKIFEAVTDTEIPFKICSRRDGDIVSMYANASLAEKELGWKSQFTLPQMCKDFWRWQTMNPDGYRSSVENSVSRKASQNGHTVTEHLKKNGHSDNSVPAKSSQNGHHQHTNGKIPMGNGHS</sequence>
<comment type="catalytic activity">
    <reaction evidence="1">
        <text>UDP-N-acetyl-alpha-D-glucosamine = UDP-N-acetyl-alpha-D-galactosamine</text>
        <dbReference type="Rhea" id="RHEA:20517"/>
        <dbReference type="ChEBI" id="CHEBI:57705"/>
        <dbReference type="ChEBI" id="CHEBI:67138"/>
        <dbReference type="EC" id="5.1.3.7"/>
    </reaction>
</comment>
<evidence type="ECO:0000256" key="4">
    <source>
        <dbReference type="ARBA" id="ARBA00023027"/>
    </source>
</evidence>
<dbReference type="Pfam" id="PF01370">
    <property type="entry name" value="Epimerase"/>
    <property type="match status" value="1"/>
</dbReference>
<dbReference type="NCBIfam" id="NF007956">
    <property type="entry name" value="PRK10675.1"/>
    <property type="match status" value="1"/>
</dbReference>
<dbReference type="PRINTS" id="PR01713">
    <property type="entry name" value="NUCEPIMERASE"/>
</dbReference>
<dbReference type="KEGG" id="tpal:117643083"/>
<evidence type="ECO:0000256" key="1">
    <source>
        <dbReference type="ARBA" id="ARBA00000014"/>
    </source>
</evidence>
<protein>
    <recommendedName>
        <fullName evidence="7">UDP-N-acetylglucosamine 4-epimerase</fullName>
        <ecNumber evidence="3">5.1.3.7</ecNumber>
    </recommendedName>
    <alternativeName>
        <fullName evidence="7">UDP-N-acetylglucosamine 4-epimerase</fullName>
    </alternativeName>
</protein>
<evidence type="ECO:0000259" key="9">
    <source>
        <dbReference type="Pfam" id="PF01370"/>
    </source>
</evidence>
<comment type="cofactor">
    <cofactor evidence="2">
        <name>NAD(+)</name>
        <dbReference type="ChEBI" id="CHEBI:57540"/>
    </cofactor>
</comment>
<dbReference type="PANTHER" id="PTHR43725">
    <property type="entry name" value="UDP-GLUCOSE 4-EPIMERASE"/>
    <property type="match status" value="1"/>
</dbReference>
<keyword evidence="5" id="KW-0119">Carbohydrate metabolism</keyword>
<evidence type="ECO:0000256" key="8">
    <source>
        <dbReference type="SAM" id="MobiDB-lite"/>
    </source>
</evidence>
<dbReference type="GO" id="GO:0003978">
    <property type="term" value="F:UDP-glucose 4-epimerase activity"/>
    <property type="evidence" value="ECO:0007669"/>
    <property type="project" value="InterPro"/>
</dbReference>
<dbReference type="EC" id="5.1.3.7" evidence="3"/>
<dbReference type="GO" id="GO:0033499">
    <property type="term" value="P:galactose catabolic process via UDP-galactose, Leloir pathway"/>
    <property type="evidence" value="ECO:0007669"/>
    <property type="project" value="TreeGrafter"/>
</dbReference>
<evidence type="ECO:0000256" key="2">
    <source>
        <dbReference type="ARBA" id="ARBA00001911"/>
    </source>
</evidence>
<dbReference type="Gene3D" id="3.90.25.10">
    <property type="entry name" value="UDP-galactose 4-epimerase, domain 1"/>
    <property type="match status" value="1"/>
</dbReference>
<dbReference type="CDD" id="cd05247">
    <property type="entry name" value="UDP_G4E_1_SDR_e"/>
    <property type="match status" value="1"/>
</dbReference>
<dbReference type="InterPro" id="IPR001509">
    <property type="entry name" value="Epimerase_deHydtase"/>
</dbReference>
<accession>A0A6P8YKR9</accession>
<dbReference type="PANTHER" id="PTHR43725:SF31">
    <property type="entry name" value="UDP-GLUCOSE 4-EPIMERASE"/>
    <property type="match status" value="1"/>
</dbReference>
<name>A0A6P8YKR9_THRPL</name>
<dbReference type="InterPro" id="IPR005886">
    <property type="entry name" value="UDP_G4E"/>
</dbReference>
<dbReference type="InParanoid" id="A0A6P8YKR9"/>
<dbReference type="NCBIfam" id="TIGR01179">
    <property type="entry name" value="galE"/>
    <property type="match status" value="1"/>
</dbReference>
<feature type="region of interest" description="Disordered" evidence="8">
    <location>
        <begin position="1"/>
        <end position="25"/>
    </location>
</feature>
<feature type="domain" description="NAD-dependent epimerase/dehydratase" evidence="9">
    <location>
        <begin position="69"/>
        <end position="338"/>
    </location>
</feature>
<dbReference type="GO" id="GO:0003974">
    <property type="term" value="F:UDP-N-acetylglucosamine 4-epimerase activity"/>
    <property type="evidence" value="ECO:0007669"/>
    <property type="project" value="UniProtKB-EC"/>
</dbReference>